<feature type="transmembrane region" description="Helical" evidence="7">
    <location>
        <begin position="67"/>
        <end position="83"/>
    </location>
</feature>
<dbReference type="EMBL" id="DXAN01000013">
    <property type="protein sequence ID" value="HJA08415.1"/>
    <property type="molecule type" value="Genomic_DNA"/>
</dbReference>
<accession>A0A9D2KKQ0</accession>
<dbReference type="InterPro" id="IPR017850">
    <property type="entry name" value="Alkaline_phosphatase_core_sf"/>
</dbReference>
<dbReference type="InterPro" id="IPR058130">
    <property type="entry name" value="PEA_transf_C"/>
</dbReference>
<dbReference type="AlphaFoldDB" id="A0A9D2KKQ0"/>
<organism evidence="9 10">
    <name type="scientific">Candidatus Mailhella merdigallinarum</name>
    <dbReference type="NCBI Taxonomy" id="2838658"/>
    <lineage>
        <taxon>Bacteria</taxon>
        <taxon>Pseudomonadati</taxon>
        <taxon>Thermodesulfobacteriota</taxon>
        <taxon>Desulfovibrionia</taxon>
        <taxon>Desulfovibrionales</taxon>
        <taxon>Desulfovibrionaceae</taxon>
        <taxon>Mailhella</taxon>
    </lineage>
</organism>
<evidence type="ECO:0000256" key="5">
    <source>
        <dbReference type="ARBA" id="ARBA00022989"/>
    </source>
</evidence>
<proteinExistence type="predicted"/>
<evidence type="ECO:0000256" key="4">
    <source>
        <dbReference type="ARBA" id="ARBA00022692"/>
    </source>
</evidence>
<keyword evidence="6 7" id="KW-0472">Membrane</keyword>
<dbReference type="PANTHER" id="PTHR30443">
    <property type="entry name" value="INNER MEMBRANE PROTEIN"/>
    <property type="match status" value="1"/>
</dbReference>
<keyword evidence="4 7" id="KW-0812">Transmembrane</keyword>
<dbReference type="InterPro" id="IPR040423">
    <property type="entry name" value="PEA_transferase"/>
</dbReference>
<dbReference type="Pfam" id="PF00884">
    <property type="entry name" value="Sulfatase"/>
    <property type="match status" value="1"/>
</dbReference>
<evidence type="ECO:0000256" key="3">
    <source>
        <dbReference type="ARBA" id="ARBA00022679"/>
    </source>
</evidence>
<evidence type="ECO:0000256" key="7">
    <source>
        <dbReference type="SAM" id="Phobius"/>
    </source>
</evidence>
<evidence type="ECO:0000256" key="2">
    <source>
        <dbReference type="ARBA" id="ARBA00022475"/>
    </source>
</evidence>
<evidence type="ECO:0000256" key="1">
    <source>
        <dbReference type="ARBA" id="ARBA00004651"/>
    </source>
</evidence>
<dbReference type="SUPFAM" id="SSF53649">
    <property type="entry name" value="Alkaline phosphatase-like"/>
    <property type="match status" value="1"/>
</dbReference>
<feature type="transmembrane region" description="Helical" evidence="7">
    <location>
        <begin position="137"/>
        <end position="163"/>
    </location>
</feature>
<evidence type="ECO:0000256" key="6">
    <source>
        <dbReference type="ARBA" id="ARBA00023136"/>
    </source>
</evidence>
<dbReference type="CDD" id="cd16017">
    <property type="entry name" value="LptA"/>
    <property type="match status" value="1"/>
</dbReference>
<comment type="subcellular location">
    <subcellularLocation>
        <location evidence="1">Cell membrane</location>
        <topology evidence="1">Multi-pass membrane protein</topology>
    </subcellularLocation>
</comment>
<dbReference type="GO" id="GO:0016776">
    <property type="term" value="F:phosphotransferase activity, phosphate group as acceptor"/>
    <property type="evidence" value="ECO:0007669"/>
    <property type="project" value="TreeGrafter"/>
</dbReference>
<reference evidence="9" key="2">
    <citation type="submission" date="2021-04" db="EMBL/GenBank/DDBJ databases">
        <authorList>
            <person name="Gilroy R."/>
        </authorList>
    </citation>
    <scope>NUCLEOTIDE SEQUENCE</scope>
    <source>
        <strain evidence="9">CHK186-16707</strain>
    </source>
</reference>
<feature type="transmembrane region" description="Helical" evidence="7">
    <location>
        <begin position="175"/>
        <end position="193"/>
    </location>
</feature>
<dbReference type="Proteomes" id="UP000824225">
    <property type="component" value="Unassembled WGS sequence"/>
</dbReference>
<keyword evidence="3" id="KW-0808">Transferase</keyword>
<keyword evidence="2" id="KW-1003">Cell membrane</keyword>
<evidence type="ECO:0000313" key="10">
    <source>
        <dbReference type="Proteomes" id="UP000824225"/>
    </source>
</evidence>
<sequence>MISARFLFFYFTRVMQGRDMYHKSLTYSRRLYFRRLRLIVLFALSLALVPHMMWLTVRIGWYPFKCYLQNLPFMILVTLPAFLPGRAGKIWLTTLYVVLVPLAVAMALHLALFQTNISDEMLSALLDTNGAEAGEALGSYISIKTVSAALGAIVLPLIPLVALLRMPFLFYRRTLAIVALLCVGLGSNWTLLYNDSFLKTIGESWSKYRTYKAGLEVFAQGFESEPFQEVEDVYPGVPRTIVVVIGESANRHHLGIYGYFRDTTPCLNALRDELLVFTDVVSRYGFTASNHAAMLSVPVPADGSILPLMSLLRQAGFQTIWLSTQNTFWTRSTFNLIHLADKVYGDNVEMYWAPEPYDKKLLPRLAEILAEPAPTGKRLLFINIMGSHVQYKARYPENFESIFYSTDDIPSAPWRTDEAKYLINTYDSSIAYTDSLLGDIIEQLRDVPNSALLYLSDHGEEVYDTRDYMGHDFMLSSRHIVDIPFLLWISPSYRNMRARDVEQWRQWTERPSVSDTLCYILADLAGYSFALNDRSKSLLSVDFQPAPRVLMGEDYDLKFSLSGDAGEQPIPLDHSK</sequence>
<dbReference type="GO" id="GO:0005886">
    <property type="term" value="C:plasma membrane"/>
    <property type="evidence" value="ECO:0007669"/>
    <property type="project" value="UniProtKB-SubCell"/>
</dbReference>
<evidence type="ECO:0000259" key="8">
    <source>
        <dbReference type="Pfam" id="PF00884"/>
    </source>
</evidence>
<dbReference type="GO" id="GO:0009244">
    <property type="term" value="P:lipopolysaccharide core region biosynthetic process"/>
    <property type="evidence" value="ECO:0007669"/>
    <property type="project" value="TreeGrafter"/>
</dbReference>
<feature type="transmembrane region" description="Helical" evidence="7">
    <location>
        <begin position="95"/>
        <end position="117"/>
    </location>
</feature>
<reference evidence="9" key="1">
    <citation type="journal article" date="2021" name="PeerJ">
        <title>Extensive microbial diversity within the chicken gut microbiome revealed by metagenomics and culture.</title>
        <authorList>
            <person name="Gilroy R."/>
            <person name="Ravi A."/>
            <person name="Getino M."/>
            <person name="Pursley I."/>
            <person name="Horton D.L."/>
            <person name="Alikhan N.F."/>
            <person name="Baker D."/>
            <person name="Gharbi K."/>
            <person name="Hall N."/>
            <person name="Watson M."/>
            <person name="Adriaenssens E.M."/>
            <person name="Foster-Nyarko E."/>
            <person name="Jarju S."/>
            <person name="Secka A."/>
            <person name="Antonio M."/>
            <person name="Oren A."/>
            <person name="Chaudhuri R.R."/>
            <person name="La Ragione R."/>
            <person name="Hildebrand F."/>
            <person name="Pallen M.J."/>
        </authorList>
    </citation>
    <scope>NUCLEOTIDE SEQUENCE</scope>
    <source>
        <strain evidence="9">CHK186-16707</strain>
    </source>
</reference>
<gene>
    <name evidence="9" type="ORF">H9962_04395</name>
</gene>
<comment type="caution">
    <text evidence="9">The sequence shown here is derived from an EMBL/GenBank/DDBJ whole genome shotgun (WGS) entry which is preliminary data.</text>
</comment>
<keyword evidence="9" id="KW-0378">Hydrolase</keyword>
<evidence type="ECO:0000313" key="9">
    <source>
        <dbReference type="EMBL" id="HJA08415.1"/>
    </source>
</evidence>
<name>A0A9D2KKQ0_9BACT</name>
<protein>
    <submittedName>
        <fullName evidence="9">Sulfatase-like hydrolase/transferase</fullName>
    </submittedName>
</protein>
<dbReference type="PANTHER" id="PTHR30443:SF2">
    <property type="entry name" value="PHOSPHOETHANOLAMINE TRANSFERASE EPTC"/>
    <property type="match status" value="1"/>
</dbReference>
<dbReference type="Gene3D" id="3.40.720.10">
    <property type="entry name" value="Alkaline Phosphatase, subunit A"/>
    <property type="match status" value="1"/>
</dbReference>
<feature type="domain" description="Sulfatase N-terminal" evidence="8">
    <location>
        <begin position="239"/>
        <end position="502"/>
    </location>
</feature>
<dbReference type="GO" id="GO:0016787">
    <property type="term" value="F:hydrolase activity"/>
    <property type="evidence" value="ECO:0007669"/>
    <property type="project" value="UniProtKB-KW"/>
</dbReference>
<feature type="transmembrane region" description="Helical" evidence="7">
    <location>
        <begin position="38"/>
        <end position="61"/>
    </location>
</feature>
<keyword evidence="5 7" id="KW-1133">Transmembrane helix</keyword>
<dbReference type="InterPro" id="IPR000917">
    <property type="entry name" value="Sulfatase_N"/>
</dbReference>